<dbReference type="InterPro" id="IPR000933">
    <property type="entry name" value="Glyco_hydro_29"/>
</dbReference>
<reference evidence="1 2" key="1">
    <citation type="submission" date="2024-09" db="EMBL/GenBank/DDBJ databases">
        <authorList>
            <person name="Lee S.D."/>
        </authorList>
    </citation>
    <scope>NUCLEOTIDE SEQUENCE [LARGE SCALE GENOMIC DNA]</scope>
    <source>
        <strain evidence="1 2">N1-1</strain>
    </source>
</reference>
<sequence length="437" mass="48618">MPVPIPTPGQLAWQEDGFGLFLHLGVNTFHGREWSDGTLDPACFDPSELDAAQWVDTAVRAGARYVVLTAKHHDGFCLWPTDTTDYSVRSSPWRDGRGDVVAELADACRAAGIGLGLYLSPWDRNAACYPDPQAYDAFYLRQLTELCTRYGPLYELWFDGAGSEGRSYDWDGVMDVIEQHQPDAMVFNMGRPTIRWVGNEDGLAADPCRYATDTSAVSIYAQQDASLDRTRYLPPECDVPIRRHWFWQPDDLHTLKTRDHLLALWYRSVGLGAGLLLNVPPDRRGLIDDHDRARLHEFTDELARRFRAPQVAQLFAADRGDRGELVARFAAPVLIDHLELREDLGRGQRIFGHEILADGRLLARGGTVGVRRVHAFAPVTVTELRIRLTGDGGGGGDQGALRAVTGFHTGFASLPEIEEQLPFIAGKFDAEPQRTSP</sequence>
<dbReference type="InterPro" id="IPR057739">
    <property type="entry name" value="Glyco_hydro_29_N"/>
</dbReference>
<dbReference type="PANTHER" id="PTHR10030">
    <property type="entry name" value="ALPHA-L-FUCOSIDASE"/>
    <property type="match status" value="1"/>
</dbReference>
<dbReference type="InterPro" id="IPR017853">
    <property type="entry name" value="GH"/>
</dbReference>
<dbReference type="PRINTS" id="PR00741">
    <property type="entry name" value="GLHYDRLASE29"/>
</dbReference>
<dbReference type="Gene3D" id="3.20.20.80">
    <property type="entry name" value="Glycosidases"/>
    <property type="match status" value="1"/>
</dbReference>
<dbReference type="EMBL" id="JBHEZX010000023">
    <property type="protein sequence ID" value="MFC1414388.1"/>
    <property type="molecule type" value="Genomic_DNA"/>
</dbReference>
<dbReference type="PANTHER" id="PTHR10030:SF37">
    <property type="entry name" value="ALPHA-L-FUCOSIDASE-RELATED"/>
    <property type="match status" value="1"/>
</dbReference>
<gene>
    <name evidence="1" type="ORF">ACEZDG_34505</name>
</gene>
<dbReference type="Gene3D" id="2.60.120.260">
    <property type="entry name" value="Galactose-binding domain-like"/>
    <property type="match status" value="1"/>
</dbReference>
<dbReference type="Pfam" id="PF01120">
    <property type="entry name" value="Alpha_L_fucos"/>
    <property type="match status" value="1"/>
</dbReference>
<proteinExistence type="predicted"/>
<dbReference type="SMART" id="SM00812">
    <property type="entry name" value="Alpha_L_fucos"/>
    <property type="match status" value="1"/>
</dbReference>
<evidence type="ECO:0000313" key="1">
    <source>
        <dbReference type="EMBL" id="MFC1414388.1"/>
    </source>
</evidence>
<dbReference type="SUPFAM" id="SSF51445">
    <property type="entry name" value="(Trans)glycosidases"/>
    <property type="match status" value="1"/>
</dbReference>
<comment type="caution">
    <text evidence="1">The sequence shown here is derived from an EMBL/GenBank/DDBJ whole genome shotgun (WGS) entry which is preliminary data.</text>
</comment>
<accession>A0ABV6VLA8</accession>
<dbReference type="Proteomes" id="UP001592582">
    <property type="component" value="Unassembled WGS sequence"/>
</dbReference>
<name>A0ABV6VLA8_9ACTN</name>
<evidence type="ECO:0000313" key="2">
    <source>
        <dbReference type="Proteomes" id="UP001592582"/>
    </source>
</evidence>
<protein>
    <submittedName>
        <fullName evidence="1">Alpha-L-fucosidase</fullName>
    </submittedName>
</protein>
<dbReference type="InterPro" id="IPR016286">
    <property type="entry name" value="FUC_metazoa-typ"/>
</dbReference>
<organism evidence="1 2">
    <name type="scientific">Streptacidiphilus alkalitolerans</name>
    <dbReference type="NCBI Taxonomy" id="3342712"/>
    <lineage>
        <taxon>Bacteria</taxon>
        <taxon>Bacillati</taxon>
        <taxon>Actinomycetota</taxon>
        <taxon>Actinomycetes</taxon>
        <taxon>Kitasatosporales</taxon>
        <taxon>Streptomycetaceae</taxon>
        <taxon>Streptacidiphilus</taxon>
    </lineage>
</organism>
<keyword evidence="2" id="KW-1185">Reference proteome</keyword>